<name>A0A0L9TLE5_PHAAN</name>
<dbReference type="EMBL" id="CM003371">
    <property type="protein sequence ID" value="KOM30949.1"/>
    <property type="molecule type" value="Genomic_DNA"/>
</dbReference>
<protein>
    <submittedName>
        <fullName evidence="1">Uncharacterized protein</fullName>
    </submittedName>
</protein>
<evidence type="ECO:0000313" key="2">
    <source>
        <dbReference type="Proteomes" id="UP000053144"/>
    </source>
</evidence>
<dbReference type="Gramene" id="KOM30949">
    <property type="protein sequence ID" value="KOM30949"/>
    <property type="gene ID" value="LR48_Vigan01g050400"/>
</dbReference>
<dbReference type="AlphaFoldDB" id="A0A0L9TLE5"/>
<sequence length="95" mass="11406">MLRQMGCRFYSKKPQKKPGLDRLVDFLESRVKLIEEEKGKKLIEEEKRKELLKFGLSILEEIEEKEIEEKEIEEKKKVEEKRKAERFSKKPKPGS</sequence>
<gene>
    <name evidence="1" type="ORF">LR48_Vigan01g050400</name>
</gene>
<dbReference type="Proteomes" id="UP000053144">
    <property type="component" value="Chromosome 1"/>
</dbReference>
<organism evidence="1 2">
    <name type="scientific">Phaseolus angularis</name>
    <name type="common">Azuki bean</name>
    <name type="synonym">Vigna angularis</name>
    <dbReference type="NCBI Taxonomy" id="3914"/>
    <lineage>
        <taxon>Eukaryota</taxon>
        <taxon>Viridiplantae</taxon>
        <taxon>Streptophyta</taxon>
        <taxon>Embryophyta</taxon>
        <taxon>Tracheophyta</taxon>
        <taxon>Spermatophyta</taxon>
        <taxon>Magnoliopsida</taxon>
        <taxon>eudicotyledons</taxon>
        <taxon>Gunneridae</taxon>
        <taxon>Pentapetalae</taxon>
        <taxon>rosids</taxon>
        <taxon>fabids</taxon>
        <taxon>Fabales</taxon>
        <taxon>Fabaceae</taxon>
        <taxon>Papilionoideae</taxon>
        <taxon>50 kb inversion clade</taxon>
        <taxon>NPAAA clade</taxon>
        <taxon>indigoferoid/millettioid clade</taxon>
        <taxon>Phaseoleae</taxon>
        <taxon>Vigna</taxon>
    </lineage>
</organism>
<reference evidence="2" key="1">
    <citation type="journal article" date="2015" name="Proc. Natl. Acad. Sci. U.S.A.">
        <title>Genome sequencing of adzuki bean (Vigna angularis) provides insight into high starch and low fat accumulation and domestication.</title>
        <authorList>
            <person name="Yang K."/>
            <person name="Tian Z."/>
            <person name="Chen C."/>
            <person name="Luo L."/>
            <person name="Zhao B."/>
            <person name="Wang Z."/>
            <person name="Yu L."/>
            <person name="Li Y."/>
            <person name="Sun Y."/>
            <person name="Li W."/>
            <person name="Chen Y."/>
            <person name="Li Y."/>
            <person name="Zhang Y."/>
            <person name="Ai D."/>
            <person name="Zhao J."/>
            <person name="Shang C."/>
            <person name="Ma Y."/>
            <person name="Wu B."/>
            <person name="Wang M."/>
            <person name="Gao L."/>
            <person name="Sun D."/>
            <person name="Zhang P."/>
            <person name="Guo F."/>
            <person name="Wang W."/>
            <person name="Li Y."/>
            <person name="Wang J."/>
            <person name="Varshney R.K."/>
            <person name="Wang J."/>
            <person name="Ling H.Q."/>
            <person name="Wan P."/>
        </authorList>
    </citation>
    <scope>NUCLEOTIDE SEQUENCE</scope>
    <source>
        <strain evidence="2">cv. Jingnong 6</strain>
    </source>
</reference>
<evidence type="ECO:0000313" key="1">
    <source>
        <dbReference type="EMBL" id="KOM30949.1"/>
    </source>
</evidence>
<proteinExistence type="predicted"/>
<accession>A0A0L9TLE5</accession>